<organism evidence="1 2">
    <name type="scientific">Rhizoctonia solani</name>
    <dbReference type="NCBI Taxonomy" id="456999"/>
    <lineage>
        <taxon>Eukaryota</taxon>
        <taxon>Fungi</taxon>
        <taxon>Dikarya</taxon>
        <taxon>Basidiomycota</taxon>
        <taxon>Agaricomycotina</taxon>
        <taxon>Agaricomycetes</taxon>
        <taxon>Cantharellales</taxon>
        <taxon>Ceratobasidiaceae</taxon>
        <taxon>Rhizoctonia</taxon>
    </lineage>
</organism>
<dbReference type="Proteomes" id="UP000663827">
    <property type="component" value="Unassembled WGS sequence"/>
</dbReference>
<evidence type="ECO:0000313" key="1">
    <source>
        <dbReference type="EMBL" id="CAE7054781.1"/>
    </source>
</evidence>
<dbReference type="GO" id="GO:0009306">
    <property type="term" value="P:protein secretion"/>
    <property type="evidence" value="ECO:0007669"/>
    <property type="project" value="InterPro"/>
</dbReference>
<dbReference type="InterPro" id="IPR024242">
    <property type="entry name" value="NCE101"/>
</dbReference>
<protein>
    <submittedName>
        <fullName evidence="1">Uncharacterized protein</fullName>
    </submittedName>
</protein>
<dbReference type="EMBL" id="CAJNJQ010000080">
    <property type="protein sequence ID" value="CAE7054781.1"/>
    <property type="molecule type" value="Genomic_DNA"/>
</dbReference>
<reference evidence="1" key="1">
    <citation type="submission" date="2021-01" db="EMBL/GenBank/DDBJ databases">
        <authorList>
            <person name="Kaushik A."/>
        </authorList>
    </citation>
    <scope>NUCLEOTIDE SEQUENCE</scope>
    <source>
        <strain evidence="1">AG5</strain>
    </source>
</reference>
<proteinExistence type="predicted"/>
<name>A0A8H3HKJ3_9AGAM</name>
<dbReference type="Pfam" id="PF11654">
    <property type="entry name" value="NCE101"/>
    <property type="match status" value="1"/>
</dbReference>
<accession>A0A8H3HKJ3</accession>
<comment type="caution">
    <text evidence="1">The sequence shown here is derived from an EMBL/GenBank/DDBJ whole genome shotgun (WGS) entry which is preliminary data.</text>
</comment>
<gene>
    <name evidence="1" type="ORF">RDB_LOCUS3375</name>
</gene>
<sequence length="115" mass="13001">MPFSLLCPRIGRISSTDREKTRLTYLEHRGGEQLLIDPFLGIATGLLAYHLHETNPRTAPPEGEDLRTLIRWRQSMARSRELAEMAQWNNMMEQLNLNDDVPSEAVTPAASGVNN</sequence>
<dbReference type="AlphaFoldDB" id="A0A8H3HKJ3"/>
<evidence type="ECO:0000313" key="2">
    <source>
        <dbReference type="Proteomes" id="UP000663827"/>
    </source>
</evidence>